<evidence type="ECO:0000313" key="7">
    <source>
        <dbReference type="EMBL" id="SFF89384.1"/>
    </source>
</evidence>
<dbReference type="InterPro" id="IPR036388">
    <property type="entry name" value="WH-like_DNA-bd_sf"/>
</dbReference>
<dbReference type="AlphaFoldDB" id="A0A1I2MD17"/>
<dbReference type="GO" id="GO:0016987">
    <property type="term" value="F:sigma factor activity"/>
    <property type="evidence" value="ECO:0007669"/>
    <property type="project" value="UniProtKB-KW"/>
</dbReference>
<feature type="domain" description="RNA polymerase sigma-70 region 2" evidence="5">
    <location>
        <begin position="15"/>
        <end position="82"/>
    </location>
</feature>
<dbReference type="Proteomes" id="UP000198964">
    <property type="component" value="Unassembled WGS sequence"/>
</dbReference>
<dbReference type="NCBIfam" id="TIGR02937">
    <property type="entry name" value="sigma70-ECF"/>
    <property type="match status" value="1"/>
</dbReference>
<dbReference type="InterPro" id="IPR013249">
    <property type="entry name" value="RNA_pol_sigma70_r4_t2"/>
</dbReference>
<keyword evidence="2" id="KW-0805">Transcription regulation</keyword>
<evidence type="ECO:0000256" key="3">
    <source>
        <dbReference type="ARBA" id="ARBA00023082"/>
    </source>
</evidence>
<dbReference type="InterPro" id="IPR039425">
    <property type="entry name" value="RNA_pol_sigma-70-like"/>
</dbReference>
<evidence type="ECO:0000256" key="1">
    <source>
        <dbReference type="ARBA" id="ARBA00010641"/>
    </source>
</evidence>
<keyword evidence="4" id="KW-0804">Transcription</keyword>
<keyword evidence="3" id="KW-0731">Sigma factor</keyword>
<dbReference type="InterPro" id="IPR014327">
    <property type="entry name" value="RNA_pol_sigma70_bacteroid"/>
</dbReference>
<dbReference type="EMBL" id="FONW01000020">
    <property type="protein sequence ID" value="SFF89384.1"/>
    <property type="molecule type" value="Genomic_DNA"/>
</dbReference>
<dbReference type="PANTHER" id="PTHR43133:SF46">
    <property type="entry name" value="RNA POLYMERASE SIGMA-70 FACTOR ECF SUBFAMILY"/>
    <property type="match status" value="1"/>
</dbReference>
<dbReference type="GO" id="GO:0006352">
    <property type="term" value="P:DNA-templated transcription initiation"/>
    <property type="evidence" value="ECO:0007669"/>
    <property type="project" value="InterPro"/>
</dbReference>
<organism evidence="7 8">
    <name type="scientific">Sunxiuqinia elliptica</name>
    <dbReference type="NCBI Taxonomy" id="655355"/>
    <lineage>
        <taxon>Bacteria</taxon>
        <taxon>Pseudomonadati</taxon>
        <taxon>Bacteroidota</taxon>
        <taxon>Bacteroidia</taxon>
        <taxon>Marinilabiliales</taxon>
        <taxon>Prolixibacteraceae</taxon>
        <taxon>Sunxiuqinia</taxon>
    </lineage>
</organism>
<keyword evidence="8" id="KW-1185">Reference proteome</keyword>
<dbReference type="InterPro" id="IPR014284">
    <property type="entry name" value="RNA_pol_sigma-70_dom"/>
</dbReference>
<dbReference type="SUPFAM" id="SSF88946">
    <property type="entry name" value="Sigma2 domain of RNA polymerase sigma factors"/>
    <property type="match status" value="1"/>
</dbReference>
<reference evidence="7 8" key="1">
    <citation type="submission" date="2016-10" db="EMBL/GenBank/DDBJ databases">
        <authorList>
            <person name="de Groot N.N."/>
        </authorList>
    </citation>
    <scope>NUCLEOTIDE SEQUENCE [LARGE SCALE GENOMIC DNA]</scope>
    <source>
        <strain evidence="7 8">CGMCC 1.9156</strain>
    </source>
</reference>
<dbReference type="InterPro" id="IPR013325">
    <property type="entry name" value="RNA_pol_sigma_r2"/>
</dbReference>
<dbReference type="SUPFAM" id="SSF88659">
    <property type="entry name" value="Sigma3 and sigma4 domains of RNA polymerase sigma factors"/>
    <property type="match status" value="1"/>
</dbReference>
<accession>A0A1I2MD17</accession>
<comment type="similarity">
    <text evidence="1">Belongs to the sigma-70 factor family. ECF subfamily.</text>
</comment>
<dbReference type="GO" id="GO:0003677">
    <property type="term" value="F:DNA binding"/>
    <property type="evidence" value="ECO:0007669"/>
    <property type="project" value="InterPro"/>
</dbReference>
<dbReference type="PANTHER" id="PTHR43133">
    <property type="entry name" value="RNA POLYMERASE ECF-TYPE SIGMA FACTO"/>
    <property type="match status" value="1"/>
</dbReference>
<dbReference type="Pfam" id="PF04542">
    <property type="entry name" value="Sigma70_r2"/>
    <property type="match status" value="1"/>
</dbReference>
<evidence type="ECO:0000313" key="8">
    <source>
        <dbReference type="Proteomes" id="UP000198964"/>
    </source>
</evidence>
<dbReference type="STRING" id="655355.SAMN05216283_1207"/>
<proteinExistence type="inferred from homology"/>
<gene>
    <name evidence="7" type="ORF">SAMN05216283_1207</name>
</gene>
<dbReference type="Gene3D" id="1.10.1740.10">
    <property type="match status" value="1"/>
</dbReference>
<dbReference type="InterPro" id="IPR007627">
    <property type="entry name" value="RNA_pol_sigma70_r2"/>
</dbReference>
<dbReference type="Gene3D" id="1.10.10.10">
    <property type="entry name" value="Winged helix-like DNA-binding domain superfamily/Winged helix DNA-binding domain"/>
    <property type="match status" value="1"/>
</dbReference>
<evidence type="ECO:0000259" key="6">
    <source>
        <dbReference type="Pfam" id="PF08281"/>
    </source>
</evidence>
<protein>
    <submittedName>
        <fullName evidence="7">RNA polymerase sigma-70 factor, ECF subfamily</fullName>
    </submittedName>
</protein>
<evidence type="ECO:0000259" key="5">
    <source>
        <dbReference type="Pfam" id="PF04542"/>
    </source>
</evidence>
<dbReference type="InterPro" id="IPR013324">
    <property type="entry name" value="RNA_pol_sigma_r3/r4-like"/>
</dbReference>
<sequence length="185" mass="21851">MAEVAKGDLKAYRYLFDHHFADLCNFLLIYLHDRNLAEELALDIFAYVWEKREDIAIKSSFRNYLYTAAKNQAVSHFRKQQKHFFTDLGIEAPDAVDPISAEYILENEELQQMINNAIDSLPAQSKRIYQMAWEQNLSYKEIANELGLSVKTVENHVGIALRKLREKLRPYYKQIFVFWMISNFF</sequence>
<dbReference type="NCBIfam" id="TIGR02985">
    <property type="entry name" value="Sig70_bacteroi1"/>
    <property type="match status" value="1"/>
</dbReference>
<feature type="domain" description="RNA polymerase sigma factor 70 region 4 type 2" evidence="6">
    <location>
        <begin position="112"/>
        <end position="164"/>
    </location>
</feature>
<name>A0A1I2MD17_9BACT</name>
<evidence type="ECO:0000256" key="2">
    <source>
        <dbReference type="ARBA" id="ARBA00023015"/>
    </source>
</evidence>
<dbReference type="Pfam" id="PF08281">
    <property type="entry name" value="Sigma70_r4_2"/>
    <property type="match status" value="1"/>
</dbReference>
<dbReference type="CDD" id="cd06171">
    <property type="entry name" value="Sigma70_r4"/>
    <property type="match status" value="1"/>
</dbReference>
<evidence type="ECO:0000256" key="4">
    <source>
        <dbReference type="ARBA" id="ARBA00023163"/>
    </source>
</evidence>